<sequence length="679" mass="77069">MKLFGVIDFVKYAIQQAKEMTLESRLSQFREDEHINAYFEMLQNGNAEERSFAEQQLMLIKSAFDQIAQYQTEYAIYSKFGNQKYMDEAHQLAEQARAQLSALGVSEKWYAADVNLRAHFMGSPLRALRYDPYKTDGSAMPALSEQRFAIALGMINLNYQNWARDRYEFIEAGAIAAEARRKEIPLKVEEYNKTISKQNIEYVQQYLAEINLYRGEITGKYSPELLRAVERFQDNYNSSELSAELQYKFEVNGKIDHRVLNLIYMNKDLVEKSPRNLDMCLIPGGLEDTRSVFEKTIDYFNKSIDSFKEIGSDIMVAADERANKALDSPGDFLNYISFGIPKGIYDGYAYRAENRHESAYTYIDWLSSGVLSGVYEPFVGIFTTDDPFSKQHWLDSAGLAAQMFGIGYVRMQLKSNSKGSGGSLNANTNVDLNKTKKVETEPKKTNPDPVDNSLENKGKDELRAWVEANIEQSAAVREASRFDEYLKKEKELLKAIEKKKTSQPLEGTGEGGGGSSQLWKQGTPLTEVNYTVSNDAKRHLIATNDPISGRRGVNGTHNSDEFHNALKSTGKDIENMISPEDITYDVDFPGLATIKYKIPKSDGKGTYFDEYKYIGNPKTVYDPRIYSDQQIYQWGLEAMKNGYLNGYLICGEASNGMKFVGYFRNGEITNFHPVTSFDN</sequence>
<dbReference type="AlphaFoldDB" id="A0A3S8S1F4"/>
<feature type="region of interest" description="Disordered" evidence="1">
    <location>
        <begin position="416"/>
        <end position="456"/>
    </location>
</feature>
<accession>A0A3S8S1F4</accession>
<evidence type="ECO:0000259" key="3">
    <source>
        <dbReference type="Pfam" id="PF14436"/>
    </source>
</evidence>
<dbReference type="InterPro" id="IPR029501">
    <property type="entry name" value="EndoU_bac"/>
</dbReference>
<dbReference type="Pfam" id="PF01471">
    <property type="entry name" value="PG_binding_1"/>
    <property type="match status" value="1"/>
</dbReference>
<proteinExistence type="predicted"/>
<dbReference type="OrthoDB" id="2566955at2"/>
<feature type="domain" description="Bacterial EndoU nuclease" evidence="3">
    <location>
        <begin position="551"/>
        <end position="674"/>
    </location>
</feature>
<dbReference type="InterPro" id="IPR002477">
    <property type="entry name" value="Peptidoglycan-bd-like"/>
</dbReference>
<dbReference type="KEGG" id="plen:EIM92_15115"/>
<dbReference type="GO" id="GO:0004519">
    <property type="term" value="F:endonuclease activity"/>
    <property type="evidence" value="ECO:0007669"/>
    <property type="project" value="InterPro"/>
</dbReference>
<evidence type="ECO:0000256" key="1">
    <source>
        <dbReference type="SAM" id="MobiDB-lite"/>
    </source>
</evidence>
<dbReference type="InterPro" id="IPR036366">
    <property type="entry name" value="PGBDSf"/>
</dbReference>
<dbReference type="Gene3D" id="1.10.101.10">
    <property type="entry name" value="PGBD-like superfamily/PGBD"/>
    <property type="match status" value="1"/>
</dbReference>
<feature type="domain" description="Peptidoglycan binding-like" evidence="2">
    <location>
        <begin position="197"/>
        <end position="237"/>
    </location>
</feature>
<dbReference type="CDD" id="cd20686">
    <property type="entry name" value="CdiA-CT_Ec-like"/>
    <property type="match status" value="1"/>
</dbReference>
<organism evidence="4 5">
    <name type="scientific">Paenibacillus lentus</name>
    <dbReference type="NCBI Taxonomy" id="1338368"/>
    <lineage>
        <taxon>Bacteria</taxon>
        <taxon>Bacillati</taxon>
        <taxon>Bacillota</taxon>
        <taxon>Bacilli</taxon>
        <taxon>Bacillales</taxon>
        <taxon>Paenibacillaceae</taxon>
        <taxon>Paenibacillus</taxon>
    </lineage>
</organism>
<keyword evidence="5" id="KW-1185">Reference proteome</keyword>
<dbReference type="Proteomes" id="UP000273145">
    <property type="component" value="Chromosome"/>
</dbReference>
<dbReference type="InterPro" id="IPR036365">
    <property type="entry name" value="PGBD-like_sf"/>
</dbReference>
<dbReference type="SUPFAM" id="SSF47090">
    <property type="entry name" value="PGBD-like"/>
    <property type="match status" value="1"/>
</dbReference>
<reference evidence="4 5" key="1">
    <citation type="submission" date="2018-11" db="EMBL/GenBank/DDBJ databases">
        <title>Genome sequencing of Paenibacillus lentus DSM25539(T).</title>
        <authorList>
            <person name="Kook J.-K."/>
            <person name="Park S.-N."/>
            <person name="Lim Y.K."/>
        </authorList>
    </citation>
    <scope>NUCLEOTIDE SEQUENCE [LARGE SCALE GENOMIC DNA]</scope>
    <source>
        <strain evidence="4 5">DSM 25539</strain>
    </source>
</reference>
<evidence type="ECO:0000313" key="4">
    <source>
        <dbReference type="EMBL" id="AZK49063.1"/>
    </source>
</evidence>
<gene>
    <name evidence="4" type="ORF">EIM92_15115</name>
</gene>
<evidence type="ECO:0000259" key="2">
    <source>
        <dbReference type="Pfam" id="PF01471"/>
    </source>
</evidence>
<dbReference type="Pfam" id="PF14436">
    <property type="entry name" value="EndoU_bacteria"/>
    <property type="match status" value="1"/>
</dbReference>
<feature type="region of interest" description="Disordered" evidence="1">
    <location>
        <begin position="498"/>
        <end position="520"/>
    </location>
</feature>
<dbReference type="EMBL" id="CP034248">
    <property type="protein sequence ID" value="AZK49063.1"/>
    <property type="molecule type" value="Genomic_DNA"/>
</dbReference>
<name>A0A3S8S1F4_9BACL</name>
<feature type="compositionally biased region" description="Basic and acidic residues" evidence="1">
    <location>
        <begin position="433"/>
        <end position="446"/>
    </location>
</feature>
<evidence type="ECO:0000313" key="5">
    <source>
        <dbReference type="Proteomes" id="UP000273145"/>
    </source>
</evidence>
<protein>
    <submittedName>
        <fullName evidence="4">Uncharacterized protein</fullName>
    </submittedName>
</protein>